<keyword evidence="9" id="KW-1185">Reference proteome</keyword>
<evidence type="ECO:0000256" key="7">
    <source>
        <dbReference type="SAM" id="Phobius"/>
    </source>
</evidence>
<dbReference type="Pfam" id="PF08637">
    <property type="entry name" value="NCA2"/>
    <property type="match status" value="1"/>
</dbReference>
<keyword evidence="5 7" id="KW-0472">Membrane</keyword>
<organism evidence="8 9">
    <name type="scientific">Crepidotus variabilis</name>
    <dbReference type="NCBI Taxonomy" id="179855"/>
    <lineage>
        <taxon>Eukaryota</taxon>
        <taxon>Fungi</taxon>
        <taxon>Dikarya</taxon>
        <taxon>Basidiomycota</taxon>
        <taxon>Agaricomycotina</taxon>
        <taxon>Agaricomycetes</taxon>
        <taxon>Agaricomycetidae</taxon>
        <taxon>Agaricales</taxon>
        <taxon>Agaricineae</taxon>
        <taxon>Crepidotaceae</taxon>
        <taxon>Crepidotus</taxon>
    </lineage>
</organism>
<dbReference type="InterPro" id="IPR013946">
    <property type="entry name" value="NCA2-like"/>
</dbReference>
<keyword evidence="4" id="KW-0496">Mitochondrion</keyword>
<dbReference type="Proteomes" id="UP000807306">
    <property type="component" value="Unassembled WGS sequence"/>
</dbReference>
<accession>A0A9P6EKJ4</accession>
<evidence type="ECO:0000256" key="4">
    <source>
        <dbReference type="ARBA" id="ARBA00023128"/>
    </source>
</evidence>
<dbReference type="GO" id="GO:0005741">
    <property type="term" value="C:mitochondrial outer membrane"/>
    <property type="evidence" value="ECO:0007669"/>
    <property type="project" value="TreeGrafter"/>
</dbReference>
<evidence type="ECO:0000256" key="5">
    <source>
        <dbReference type="ARBA" id="ARBA00023136"/>
    </source>
</evidence>
<evidence type="ECO:0000256" key="3">
    <source>
        <dbReference type="ARBA" id="ARBA00022989"/>
    </source>
</evidence>
<comment type="caution">
    <text evidence="8">The sequence shown here is derived from an EMBL/GenBank/DDBJ whole genome shotgun (WGS) entry which is preliminary data.</text>
</comment>
<feature type="transmembrane region" description="Helical" evidence="7">
    <location>
        <begin position="542"/>
        <end position="570"/>
    </location>
</feature>
<feature type="region of interest" description="Disordered" evidence="6">
    <location>
        <begin position="601"/>
        <end position="622"/>
    </location>
</feature>
<reference evidence="8" key="1">
    <citation type="submission" date="2020-11" db="EMBL/GenBank/DDBJ databases">
        <authorList>
            <consortium name="DOE Joint Genome Institute"/>
            <person name="Ahrendt S."/>
            <person name="Riley R."/>
            <person name="Andreopoulos W."/>
            <person name="Labutti K."/>
            <person name="Pangilinan J."/>
            <person name="Ruiz-Duenas F.J."/>
            <person name="Barrasa J.M."/>
            <person name="Sanchez-Garcia M."/>
            <person name="Camarero S."/>
            <person name="Miyauchi S."/>
            <person name="Serrano A."/>
            <person name="Linde D."/>
            <person name="Babiker R."/>
            <person name="Drula E."/>
            <person name="Ayuso-Fernandez I."/>
            <person name="Pacheco R."/>
            <person name="Padilla G."/>
            <person name="Ferreira P."/>
            <person name="Barriuso J."/>
            <person name="Kellner H."/>
            <person name="Castanera R."/>
            <person name="Alfaro M."/>
            <person name="Ramirez L."/>
            <person name="Pisabarro A.G."/>
            <person name="Kuo A."/>
            <person name="Tritt A."/>
            <person name="Lipzen A."/>
            <person name="He G."/>
            <person name="Yan M."/>
            <person name="Ng V."/>
            <person name="Cullen D."/>
            <person name="Martin F."/>
            <person name="Rosso M.-N."/>
            <person name="Henrissat B."/>
            <person name="Hibbett D."/>
            <person name="Martinez A.T."/>
            <person name="Grigoriev I.V."/>
        </authorList>
    </citation>
    <scope>NUCLEOTIDE SEQUENCE</scope>
    <source>
        <strain evidence="8">CBS 506.95</strain>
    </source>
</reference>
<evidence type="ECO:0000256" key="2">
    <source>
        <dbReference type="ARBA" id="ARBA00022692"/>
    </source>
</evidence>
<evidence type="ECO:0000313" key="8">
    <source>
        <dbReference type="EMBL" id="KAF9531473.1"/>
    </source>
</evidence>
<evidence type="ECO:0000313" key="9">
    <source>
        <dbReference type="Proteomes" id="UP000807306"/>
    </source>
</evidence>
<evidence type="ECO:0000256" key="6">
    <source>
        <dbReference type="SAM" id="MobiDB-lite"/>
    </source>
</evidence>
<name>A0A9P6EKJ4_9AGAR</name>
<proteinExistence type="predicted"/>
<gene>
    <name evidence="8" type="ORF">CPB83DRAFT_809172</name>
</gene>
<dbReference type="AlphaFoldDB" id="A0A9P6EKJ4"/>
<dbReference type="PANTHER" id="PTHR28234">
    <property type="entry name" value="NUCLEAR CONTROL OF ATPASE PROTEIN 2"/>
    <property type="match status" value="1"/>
</dbReference>
<dbReference type="PANTHER" id="PTHR28234:SF1">
    <property type="entry name" value="NUCLEAR CONTROL OF ATPASE PROTEIN 2"/>
    <property type="match status" value="1"/>
</dbReference>
<evidence type="ECO:0000256" key="1">
    <source>
        <dbReference type="ARBA" id="ARBA00004225"/>
    </source>
</evidence>
<keyword evidence="3 7" id="KW-1133">Transmembrane helix</keyword>
<feature type="region of interest" description="Disordered" evidence="6">
    <location>
        <begin position="13"/>
        <end position="38"/>
    </location>
</feature>
<keyword evidence="2 7" id="KW-0812">Transmembrane</keyword>
<protein>
    <submittedName>
        <fullName evidence="8">ATP synthase regulation protein NCA2-domain-containing protein</fullName>
    </submittedName>
</protein>
<dbReference type="EMBL" id="MU157835">
    <property type="protein sequence ID" value="KAF9531473.1"/>
    <property type="molecule type" value="Genomic_DNA"/>
</dbReference>
<dbReference type="OrthoDB" id="413313at2759"/>
<comment type="subcellular location">
    <subcellularLocation>
        <location evidence="1">Mitochondrion membrane</location>
        <topology evidence="1">Multi-pass membrane protein</topology>
    </subcellularLocation>
</comment>
<sequence>MPSEYVNHFTRSLAISTSRPPSPPPTPRLTSETPGGTSGYRAFKKSTLHELLVKLNQAPISPVDVQIAVRKLRDLGPPVGISGGTAIRIDDADTEENTLEEAVVGKLAVALYSDALDTSLAQATQAESEAQWWADIEHSTLGVLLYLLQTLPQRFSNAAATIVDTLRRHRMPINISTLSPSSLRSLFSTPRFSIRPSALTVACFPHLRNQQSLSTTLLLSPPRNSAFTDEGIQSAWSTLVKRISDFHFRATRLIVLPLELTRQECTHNRKALERIRDQRAEVIGQLAQLRTSLSDLMQGTNSGVLVNGFTRPSKKYASFLHTLQRVVASSPQAYDFSGSESPLEPLDALSTSLTLLKTSHVELLEKQRLLRPSRLTRFWPSLLVLPPLSLYMYSNYTYWIPATAQMLRDAKDTLRGFVDGWLIEPLVSVLRTVRAGGGGDVLVHAEGVVADLESLERMTLSLARDSLNYTPEQLQVLSEKVRLGDLTPVMQAYEADIRTPLRSAVSGNLLRTVLIQVQKAKVDIDQALSGIDKLLKSQELTFAFVGVAPALTVVYVLGGFLGQVWTGTIGKGRWGGKRRRRGVWEGLRRVERLLIRQVPASEASSSESSSPVSRSESASASLPPLPTGLVILSLTQLRSYALQHLPSDIRDPFLEDLADLEDPTLGKQAKLKVVERMWRCWGSTGTGIIHF</sequence>